<protein>
    <submittedName>
        <fullName evidence="1">Glycine-rich RNA-binding 4, mitochondrial isoform X1</fullName>
    </submittedName>
</protein>
<proteinExistence type="predicted"/>
<name>A0A8S0S7L6_OLEEU</name>
<reference evidence="1 2" key="1">
    <citation type="submission" date="2019-12" db="EMBL/GenBank/DDBJ databases">
        <authorList>
            <person name="Alioto T."/>
            <person name="Alioto T."/>
            <person name="Gomez Garrido J."/>
        </authorList>
    </citation>
    <scope>NUCLEOTIDE SEQUENCE [LARGE SCALE GENOMIC DNA]</scope>
</reference>
<accession>A0A8S0S7L6</accession>
<comment type="caution">
    <text evidence="1">The sequence shown here is derived from an EMBL/GenBank/DDBJ whole genome shotgun (WGS) entry which is preliminary data.</text>
</comment>
<organism evidence="1 2">
    <name type="scientific">Olea europaea subsp. europaea</name>
    <dbReference type="NCBI Taxonomy" id="158383"/>
    <lineage>
        <taxon>Eukaryota</taxon>
        <taxon>Viridiplantae</taxon>
        <taxon>Streptophyta</taxon>
        <taxon>Embryophyta</taxon>
        <taxon>Tracheophyta</taxon>
        <taxon>Spermatophyta</taxon>
        <taxon>Magnoliopsida</taxon>
        <taxon>eudicotyledons</taxon>
        <taxon>Gunneridae</taxon>
        <taxon>Pentapetalae</taxon>
        <taxon>asterids</taxon>
        <taxon>lamiids</taxon>
        <taxon>Lamiales</taxon>
        <taxon>Oleaceae</taxon>
        <taxon>Oleeae</taxon>
        <taxon>Olea</taxon>
    </lineage>
</organism>
<evidence type="ECO:0000313" key="1">
    <source>
        <dbReference type="EMBL" id="CAA2987725.1"/>
    </source>
</evidence>
<dbReference type="InterPro" id="IPR012677">
    <property type="entry name" value="Nucleotide-bd_a/b_plait_sf"/>
</dbReference>
<keyword evidence="2" id="KW-1185">Reference proteome</keyword>
<dbReference type="AlphaFoldDB" id="A0A8S0S7L6"/>
<gene>
    <name evidence="1" type="ORF">OLEA9_A051930</name>
</gene>
<sequence>MESHARLYGYVQALVFGILKALGEILKKRIDHAIIRLFSILKMLTKESDAMYFAVNIVCDHVSGKSEGNVFVHYAEEIAASKALKKLMASTLEEHLNGFAAAVFTTYYLVFCTVETGPP</sequence>
<dbReference type="Proteomes" id="UP000594638">
    <property type="component" value="Unassembled WGS sequence"/>
</dbReference>
<dbReference type="Gramene" id="OE9A051930T1">
    <property type="protein sequence ID" value="OE9A051930C1"/>
    <property type="gene ID" value="OE9A051930"/>
</dbReference>
<evidence type="ECO:0000313" key="2">
    <source>
        <dbReference type="Proteomes" id="UP000594638"/>
    </source>
</evidence>
<dbReference type="Gene3D" id="3.30.70.330">
    <property type="match status" value="1"/>
</dbReference>
<dbReference type="EMBL" id="CACTIH010003943">
    <property type="protein sequence ID" value="CAA2987725.1"/>
    <property type="molecule type" value="Genomic_DNA"/>
</dbReference>